<reference evidence="10 11" key="1">
    <citation type="journal article" date="2014" name="PLoS ONE">
        <title>Physiological and genomic features of a novel sulfur-oxidizing gammaproteobacterium belonging to a previously uncultivated symbiotic lineage isolated from a hydrothermal vent.</title>
        <authorList>
            <person name="Nunoura T."/>
            <person name="Takaki Y."/>
            <person name="Kazama H."/>
            <person name="Kakuta J."/>
            <person name="Shimamura S."/>
            <person name="Makita H."/>
            <person name="Hirai M."/>
            <person name="Miyazaki M."/>
            <person name="Takai K."/>
        </authorList>
    </citation>
    <scope>NUCLEOTIDE SEQUENCE [LARGE SCALE GENOMIC DNA]</scope>
    <source>
        <strain evidence="10 11">Hiromi1</strain>
    </source>
</reference>
<sequence length="354" mass="39349">MRRIDRYIAVTVIKATLMTLLVLTVLAFVLTLVDEMEDMGKGNYGTLDAMIVAACSVPRFIYQAFPVSALIGALLGIGGMVSAGELVAMRAAGMTSGQIVVAVLKGGMLLMLLVVVIGDGIGPALEQYGHQYRLEKQKKQITFSSRNGFWAKDGDTMINIRRVTPEGRLQDVSIYRFSESGDLSNIIRAVVGEYRDQRWVLGQVRQTRINDDRLVLERRPWLAWNSVVDPAVLSAAFIDPIMLPAWQLWEQIQSLKSRQQNALKYEVTFWSKIAVPLTTLAMLILAMPLVMKVGRDASGGQRVLWGAMLGTLLYLFSRGFAFLVLALDLPAVLVMFFPLVLVLVLALWMRRLAL</sequence>
<feature type="transmembrane region" description="Helical" evidence="9">
    <location>
        <begin position="269"/>
        <end position="291"/>
    </location>
</feature>
<keyword evidence="11" id="KW-1185">Reference proteome</keyword>
<dbReference type="GO" id="GO:0055085">
    <property type="term" value="P:transmembrane transport"/>
    <property type="evidence" value="ECO:0007669"/>
    <property type="project" value="InterPro"/>
</dbReference>
<dbReference type="Proteomes" id="UP000031631">
    <property type="component" value="Chromosome"/>
</dbReference>
<dbReference type="InterPro" id="IPR005495">
    <property type="entry name" value="LptG/LptF_permease"/>
</dbReference>
<comment type="subunit">
    <text evidence="8">Component of the lipopolysaccharide transport and assembly complex. The LptBFG transporter is composed of two ATP-binding proteins (LptB) and two transmembrane proteins (LptF and LptG).</text>
</comment>
<dbReference type="GO" id="GO:0015920">
    <property type="term" value="P:lipopolysaccharide transport"/>
    <property type="evidence" value="ECO:0007669"/>
    <property type="project" value="TreeGrafter"/>
</dbReference>
<evidence type="ECO:0000256" key="4">
    <source>
        <dbReference type="ARBA" id="ARBA00022475"/>
    </source>
</evidence>
<feature type="transmembrane region" description="Helical" evidence="9">
    <location>
        <begin position="7"/>
        <end position="32"/>
    </location>
</feature>
<accession>A0A7U6GIS6</accession>
<dbReference type="EMBL" id="AP012273">
    <property type="protein sequence ID" value="BAO44448.1"/>
    <property type="molecule type" value="Genomic_DNA"/>
</dbReference>
<dbReference type="Pfam" id="PF03739">
    <property type="entry name" value="LptF_LptG"/>
    <property type="match status" value="1"/>
</dbReference>
<evidence type="ECO:0000256" key="6">
    <source>
        <dbReference type="ARBA" id="ARBA00022989"/>
    </source>
</evidence>
<gene>
    <name evidence="10" type="ORF">TBH_C1529</name>
</gene>
<evidence type="ECO:0000313" key="10">
    <source>
        <dbReference type="EMBL" id="BAO44448.1"/>
    </source>
</evidence>
<evidence type="ECO:0000256" key="2">
    <source>
        <dbReference type="ARBA" id="ARBA00004651"/>
    </source>
</evidence>
<keyword evidence="4" id="KW-1003">Cell membrane</keyword>
<dbReference type="AlphaFoldDB" id="A0A7U6GIS6"/>
<evidence type="ECO:0000256" key="8">
    <source>
        <dbReference type="ARBA" id="ARBA00026081"/>
    </source>
</evidence>
<dbReference type="RefSeq" id="WP_041067272.1">
    <property type="nucleotide sequence ID" value="NZ_AP012273.1"/>
</dbReference>
<comment type="similarity">
    <text evidence="3">Belongs to the LptF/LptG family.</text>
</comment>
<dbReference type="GO" id="GO:0043190">
    <property type="term" value="C:ATP-binding cassette (ABC) transporter complex"/>
    <property type="evidence" value="ECO:0007669"/>
    <property type="project" value="InterPro"/>
</dbReference>
<dbReference type="PANTHER" id="PTHR33529:SF2">
    <property type="entry name" value="LIPOPOLYSACCHARIDE EXPORT SYSTEM PERMEASE PROTEIN LPTG"/>
    <property type="match status" value="1"/>
</dbReference>
<name>A0A7U6GIS6_9GAMM</name>
<organism evidence="10 11">
    <name type="scientific">Thiolapillus brandeum</name>
    <dbReference type="NCBI Taxonomy" id="1076588"/>
    <lineage>
        <taxon>Bacteria</taxon>
        <taxon>Pseudomonadati</taxon>
        <taxon>Pseudomonadota</taxon>
        <taxon>Gammaproteobacteria</taxon>
        <taxon>Chromatiales</taxon>
        <taxon>Sedimenticolaceae</taxon>
        <taxon>Thiolapillus</taxon>
    </lineage>
</organism>
<feature type="transmembrane region" description="Helical" evidence="9">
    <location>
        <begin position="303"/>
        <end position="325"/>
    </location>
</feature>
<feature type="transmembrane region" description="Helical" evidence="9">
    <location>
        <begin position="331"/>
        <end position="349"/>
    </location>
</feature>
<comment type="subcellular location">
    <subcellularLocation>
        <location evidence="2">Cell membrane</location>
        <topology evidence="2">Multi-pass membrane protein</topology>
    </subcellularLocation>
</comment>
<comment type="function">
    <text evidence="1">Part of the ABC transporter complex LptBFG involved in the translocation of lipopolysaccharide (LPS) from the inner membrane to the outer membrane.</text>
</comment>
<dbReference type="NCBIfam" id="TIGR04408">
    <property type="entry name" value="LptG_lptG"/>
    <property type="match status" value="1"/>
</dbReference>
<dbReference type="InterPro" id="IPR030923">
    <property type="entry name" value="LptG"/>
</dbReference>
<keyword evidence="5 9" id="KW-0812">Transmembrane</keyword>
<dbReference type="PANTHER" id="PTHR33529">
    <property type="entry name" value="SLR0882 PROTEIN-RELATED"/>
    <property type="match status" value="1"/>
</dbReference>
<evidence type="ECO:0000256" key="9">
    <source>
        <dbReference type="SAM" id="Phobius"/>
    </source>
</evidence>
<evidence type="ECO:0000256" key="3">
    <source>
        <dbReference type="ARBA" id="ARBA00007725"/>
    </source>
</evidence>
<dbReference type="KEGG" id="tbn:TBH_C1529"/>
<keyword evidence="7 9" id="KW-0472">Membrane</keyword>
<protein>
    <submittedName>
        <fullName evidence="10">Lipopolysaccharide export system permease</fullName>
    </submittedName>
</protein>
<feature type="transmembrane region" description="Helical" evidence="9">
    <location>
        <begin position="99"/>
        <end position="118"/>
    </location>
</feature>
<feature type="transmembrane region" description="Helical" evidence="9">
    <location>
        <begin position="69"/>
        <end position="93"/>
    </location>
</feature>
<proteinExistence type="inferred from homology"/>
<evidence type="ECO:0000256" key="5">
    <source>
        <dbReference type="ARBA" id="ARBA00022692"/>
    </source>
</evidence>
<keyword evidence="6 9" id="KW-1133">Transmembrane helix</keyword>
<evidence type="ECO:0000256" key="7">
    <source>
        <dbReference type="ARBA" id="ARBA00023136"/>
    </source>
</evidence>
<evidence type="ECO:0000313" key="11">
    <source>
        <dbReference type="Proteomes" id="UP000031631"/>
    </source>
</evidence>
<evidence type="ECO:0000256" key="1">
    <source>
        <dbReference type="ARBA" id="ARBA00002265"/>
    </source>
</evidence>